<organism evidence="2 3">
    <name type="scientific">Aaosphaeria arxii CBS 175.79</name>
    <dbReference type="NCBI Taxonomy" id="1450172"/>
    <lineage>
        <taxon>Eukaryota</taxon>
        <taxon>Fungi</taxon>
        <taxon>Dikarya</taxon>
        <taxon>Ascomycota</taxon>
        <taxon>Pezizomycotina</taxon>
        <taxon>Dothideomycetes</taxon>
        <taxon>Pleosporomycetidae</taxon>
        <taxon>Pleosporales</taxon>
        <taxon>Pleosporales incertae sedis</taxon>
        <taxon>Aaosphaeria</taxon>
    </lineage>
</organism>
<feature type="transmembrane region" description="Helical" evidence="1">
    <location>
        <begin position="26"/>
        <end position="48"/>
    </location>
</feature>
<keyword evidence="3" id="KW-1185">Reference proteome</keyword>
<keyword evidence="1" id="KW-0812">Transmembrane</keyword>
<evidence type="ECO:0000313" key="2">
    <source>
        <dbReference type="EMBL" id="KAF2011480.1"/>
    </source>
</evidence>
<dbReference type="Proteomes" id="UP000799778">
    <property type="component" value="Unassembled WGS sequence"/>
</dbReference>
<gene>
    <name evidence="2" type="ORF">BU24DRAFT_426567</name>
</gene>
<name>A0A6A5XEY3_9PLEO</name>
<sequence length="157" mass="17436">MESSGRTSRRHRVELIWQYKPTGLNYSMVLSIAILIKLLLLSIFTNALSAKYRMIVKDPIGTFGTVKYGSGPPIHSNCLIGHVHGWVWKVAEAYPSGHRNLTPNPYRTHICTSTHWSTLTCNPKGQNVSCNVSESFVLLVLYPASSHVLSISIAVTK</sequence>
<protein>
    <submittedName>
        <fullName evidence="2">Uncharacterized protein</fullName>
    </submittedName>
</protein>
<evidence type="ECO:0000256" key="1">
    <source>
        <dbReference type="SAM" id="Phobius"/>
    </source>
</evidence>
<dbReference type="AlphaFoldDB" id="A0A6A5XEY3"/>
<keyword evidence="1" id="KW-0472">Membrane</keyword>
<dbReference type="RefSeq" id="XP_033379819.1">
    <property type="nucleotide sequence ID" value="XM_033529009.1"/>
</dbReference>
<reference evidence="2" key="1">
    <citation type="journal article" date="2020" name="Stud. Mycol.">
        <title>101 Dothideomycetes genomes: a test case for predicting lifestyles and emergence of pathogens.</title>
        <authorList>
            <person name="Haridas S."/>
            <person name="Albert R."/>
            <person name="Binder M."/>
            <person name="Bloem J."/>
            <person name="Labutti K."/>
            <person name="Salamov A."/>
            <person name="Andreopoulos B."/>
            <person name="Baker S."/>
            <person name="Barry K."/>
            <person name="Bills G."/>
            <person name="Bluhm B."/>
            <person name="Cannon C."/>
            <person name="Castanera R."/>
            <person name="Culley D."/>
            <person name="Daum C."/>
            <person name="Ezra D."/>
            <person name="Gonzalez J."/>
            <person name="Henrissat B."/>
            <person name="Kuo A."/>
            <person name="Liang C."/>
            <person name="Lipzen A."/>
            <person name="Lutzoni F."/>
            <person name="Magnuson J."/>
            <person name="Mondo S."/>
            <person name="Nolan M."/>
            <person name="Ohm R."/>
            <person name="Pangilinan J."/>
            <person name="Park H.-J."/>
            <person name="Ramirez L."/>
            <person name="Alfaro M."/>
            <person name="Sun H."/>
            <person name="Tritt A."/>
            <person name="Yoshinaga Y."/>
            <person name="Zwiers L.-H."/>
            <person name="Turgeon B."/>
            <person name="Goodwin S."/>
            <person name="Spatafora J."/>
            <person name="Crous P."/>
            <person name="Grigoriev I."/>
        </authorList>
    </citation>
    <scope>NUCLEOTIDE SEQUENCE</scope>
    <source>
        <strain evidence="2">CBS 175.79</strain>
    </source>
</reference>
<dbReference type="GeneID" id="54286406"/>
<evidence type="ECO:0000313" key="3">
    <source>
        <dbReference type="Proteomes" id="UP000799778"/>
    </source>
</evidence>
<dbReference type="EMBL" id="ML978074">
    <property type="protein sequence ID" value="KAF2011480.1"/>
    <property type="molecule type" value="Genomic_DNA"/>
</dbReference>
<proteinExistence type="predicted"/>
<accession>A0A6A5XEY3</accession>
<keyword evidence="1" id="KW-1133">Transmembrane helix</keyword>